<keyword evidence="3" id="KW-1185">Reference proteome</keyword>
<evidence type="ECO:0000256" key="1">
    <source>
        <dbReference type="SAM" id="MobiDB-lite"/>
    </source>
</evidence>
<accession>A0AAW1ZA74</accession>
<dbReference type="EMBL" id="JAWDJR010000019">
    <property type="protein sequence ID" value="KAK9958236.1"/>
    <property type="molecule type" value="Genomic_DNA"/>
</dbReference>
<comment type="caution">
    <text evidence="2">The sequence shown here is derived from an EMBL/GenBank/DDBJ whole genome shotgun (WGS) entry which is preliminary data.</text>
</comment>
<feature type="compositionally biased region" description="Basic and acidic residues" evidence="1">
    <location>
        <begin position="75"/>
        <end position="84"/>
    </location>
</feature>
<feature type="region of interest" description="Disordered" evidence="1">
    <location>
        <begin position="75"/>
        <end position="108"/>
    </location>
</feature>
<name>A0AAW1ZA74_CULAL</name>
<feature type="compositionally biased region" description="Basic residues" evidence="1">
    <location>
        <begin position="98"/>
        <end position="108"/>
    </location>
</feature>
<evidence type="ECO:0000313" key="2">
    <source>
        <dbReference type="EMBL" id="KAK9958236.1"/>
    </source>
</evidence>
<dbReference type="AlphaFoldDB" id="A0AAW1ZA74"/>
<evidence type="ECO:0000313" key="3">
    <source>
        <dbReference type="Proteomes" id="UP001479290"/>
    </source>
</evidence>
<organism evidence="2 3">
    <name type="scientific">Culter alburnus</name>
    <name type="common">Topmouth culter</name>
    <dbReference type="NCBI Taxonomy" id="194366"/>
    <lineage>
        <taxon>Eukaryota</taxon>
        <taxon>Metazoa</taxon>
        <taxon>Chordata</taxon>
        <taxon>Craniata</taxon>
        <taxon>Vertebrata</taxon>
        <taxon>Euteleostomi</taxon>
        <taxon>Actinopterygii</taxon>
        <taxon>Neopterygii</taxon>
        <taxon>Teleostei</taxon>
        <taxon>Ostariophysi</taxon>
        <taxon>Cypriniformes</taxon>
        <taxon>Xenocyprididae</taxon>
        <taxon>Xenocypridinae</taxon>
        <taxon>Culter</taxon>
    </lineage>
</organism>
<proteinExistence type="predicted"/>
<dbReference type="Proteomes" id="UP001479290">
    <property type="component" value="Unassembled WGS sequence"/>
</dbReference>
<protein>
    <submittedName>
        <fullName evidence="2">Uncharacterized protein</fullName>
    </submittedName>
</protein>
<feature type="region of interest" description="Disordered" evidence="1">
    <location>
        <begin position="1"/>
        <end position="33"/>
    </location>
</feature>
<gene>
    <name evidence="2" type="ORF">ABG768_012409</name>
</gene>
<reference evidence="2 3" key="1">
    <citation type="submission" date="2024-05" db="EMBL/GenBank/DDBJ databases">
        <title>A high-quality chromosomal-level genome assembly of Topmouth culter (Culter alburnus).</title>
        <authorList>
            <person name="Zhao H."/>
        </authorList>
    </citation>
    <scope>NUCLEOTIDE SEQUENCE [LARGE SCALE GENOMIC DNA]</scope>
    <source>
        <strain evidence="2">CATC2023</strain>
        <tissue evidence="2">Muscle</tissue>
    </source>
</reference>
<sequence length="108" mass="11903">METEQGMRGPDMAQGLRRRMLGDDATEDRGRKCSKVQDSALRWIQSKEAVGEMDSGERVVGERVLEKVKSILWEDKGGGEKGSEGDEGGEWTEEMGKGKKCLGRKGSL</sequence>